<keyword evidence="6" id="KW-1185">Reference proteome</keyword>
<feature type="domain" description="Calcineurin-like phosphoesterase" evidence="4">
    <location>
        <begin position="257"/>
        <end position="426"/>
    </location>
</feature>
<accession>A0ABV6M6L1</accession>
<dbReference type="SUPFAM" id="SSF56300">
    <property type="entry name" value="Metallo-dependent phosphatases"/>
    <property type="match status" value="1"/>
</dbReference>
<dbReference type="PANTHER" id="PTHR31302">
    <property type="entry name" value="TRANSMEMBRANE PROTEIN WITH METALLOPHOSPHOESTERASE DOMAIN-RELATED"/>
    <property type="match status" value="1"/>
</dbReference>
<evidence type="ECO:0000313" key="5">
    <source>
        <dbReference type="EMBL" id="MFC0530088.1"/>
    </source>
</evidence>
<sequence length="521" mass="54696">MEERTDSDRRIASAVRRFVGALRPIPSAFRSTAARRIGLGLLVLAVAVVGVVAGVLLGARTETDVGPFRAEMSIMPSLVGDTEVAIPPLGSLHLNSHDGPVHLNVSLGALDPGRTEALIDDPAGITRASQTAVTDVRQGLIQLAMRTVGVSVLFAMALAALVFRNVRRVAWSGVLALAIVGGSLGSAIATIHPDSIEEPRYEGLLVNAPAVVGDARQIANDYGKYAEQLQQLVANVSRIYTTVSTLPVYQPAEGTTRVLHVSDLHLNPTTWPMMRTVVEQFGIEAVIDTGDITDWGSEPEASYVASIGLLKVPYVFIRGNHDSAATGAAVARQRNAIVLDNSITNVAGLTIAGIGDPRFTPDKATSPAGSGASKQTIEQVIGAGEQLAATIRGSGQPVDIALVHDPASAGALSGTCPLVLAGHTHSRDVRTLDQVPGQMATRLMVEGSTGGAGLRGLEKEEPQPLVMSVLYFDSETRALQAYDDIKVGGTGQSQVTLERKVIEDEQVAPAEGQRPAPTPTR</sequence>
<feature type="transmembrane region" description="Helical" evidence="3">
    <location>
        <begin position="143"/>
        <end position="163"/>
    </location>
</feature>
<dbReference type="RefSeq" id="WP_377253190.1">
    <property type="nucleotide sequence ID" value="NZ_JBHLUH010000041.1"/>
</dbReference>
<dbReference type="InterPro" id="IPR004843">
    <property type="entry name" value="Calcineurin-like_PHP"/>
</dbReference>
<dbReference type="PANTHER" id="PTHR31302:SF31">
    <property type="entry name" value="PHOSPHODIESTERASE YAEI"/>
    <property type="match status" value="1"/>
</dbReference>
<keyword evidence="2" id="KW-0378">Hydrolase</keyword>
<proteinExistence type="predicted"/>
<evidence type="ECO:0000256" key="1">
    <source>
        <dbReference type="ARBA" id="ARBA00022723"/>
    </source>
</evidence>
<keyword evidence="3" id="KW-0472">Membrane</keyword>
<comment type="caution">
    <text evidence="5">The sequence shown here is derived from an EMBL/GenBank/DDBJ whole genome shotgun (WGS) entry which is preliminary data.</text>
</comment>
<dbReference type="Proteomes" id="UP001589867">
    <property type="component" value="Unassembled WGS sequence"/>
</dbReference>
<keyword evidence="1" id="KW-0479">Metal-binding</keyword>
<evidence type="ECO:0000256" key="2">
    <source>
        <dbReference type="ARBA" id="ARBA00022801"/>
    </source>
</evidence>
<dbReference type="Pfam" id="PF00149">
    <property type="entry name" value="Metallophos"/>
    <property type="match status" value="1"/>
</dbReference>
<dbReference type="CDD" id="cd00838">
    <property type="entry name" value="MPP_superfamily"/>
    <property type="match status" value="1"/>
</dbReference>
<evidence type="ECO:0000256" key="3">
    <source>
        <dbReference type="SAM" id="Phobius"/>
    </source>
</evidence>
<evidence type="ECO:0000313" key="6">
    <source>
        <dbReference type="Proteomes" id="UP001589867"/>
    </source>
</evidence>
<gene>
    <name evidence="5" type="ORF">ACFFIA_20705</name>
</gene>
<feature type="transmembrane region" description="Helical" evidence="3">
    <location>
        <begin position="37"/>
        <end position="59"/>
    </location>
</feature>
<organism evidence="5 6">
    <name type="scientific">Phytohabitans kaempferiae</name>
    <dbReference type="NCBI Taxonomy" id="1620943"/>
    <lineage>
        <taxon>Bacteria</taxon>
        <taxon>Bacillati</taxon>
        <taxon>Actinomycetota</taxon>
        <taxon>Actinomycetes</taxon>
        <taxon>Micromonosporales</taxon>
        <taxon>Micromonosporaceae</taxon>
    </lineage>
</organism>
<name>A0ABV6M6L1_9ACTN</name>
<dbReference type="InterPro" id="IPR051158">
    <property type="entry name" value="Metallophosphoesterase_sf"/>
</dbReference>
<dbReference type="InterPro" id="IPR029052">
    <property type="entry name" value="Metallo-depent_PP-like"/>
</dbReference>
<keyword evidence="3" id="KW-1133">Transmembrane helix</keyword>
<keyword evidence="3" id="KW-0812">Transmembrane</keyword>
<dbReference type="Gene3D" id="3.60.21.10">
    <property type="match status" value="1"/>
</dbReference>
<feature type="transmembrane region" description="Helical" evidence="3">
    <location>
        <begin position="170"/>
        <end position="191"/>
    </location>
</feature>
<dbReference type="EMBL" id="JBHLUH010000041">
    <property type="protein sequence ID" value="MFC0530088.1"/>
    <property type="molecule type" value="Genomic_DNA"/>
</dbReference>
<evidence type="ECO:0000259" key="4">
    <source>
        <dbReference type="Pfam" id="PF00149"/>
    </source>
</evidence>
<reference evidence="5 6" key="1">
    <citation type="submission" date="2024-09" db="EMBL/GenBank/DDBJ databases">
        <authorList>
            <person name="Sun Q."/>
            <person name="Mori K."/>
        </authorList>
    </citation>
    <scope>NUCLEOTIDE SEQUENCE [LARGE SCALE GENOMIC DNA]</scope>
    <source>
        <strain evidence="5 6">TBRC 3947</strain>
    </source>
</reference>
<protein>
    <submittedName>
        <fullName evidence="5">Metallophosphoesterase</fullName>
    </submittedName>
</protein>